<feature type="compositionally biased region" description="Basic and acidic residues" evidence="1">
    <location>
        <begin position="611"/>
        <end position="639"/>
    </location>
</feature>
<evidence type="ECO:0000313" key="2">
    <source>
        <dbReference type="EMBL" id="KAK4463033.1"/>
    </source>
</evidence>
<evidence type="ECO:0000256" key="1">
    <source>
        <dbReference type="SAM" id="MobiDB-lite"/>
    </source>
</evidence>
<feature type="region of interest" description="Disordered" evidence="1">
    <location>
        <begin position="1"/>
        <end position="33"/>
    </location>
</feature>
<organism evidence="2 3">
    <name type="scientific">Cladorrhinum samala</name>
    <dbReference type="NCBI Taxonomy" id="585594"/>
    <lineage>
        <taxon>Eukaryota</taxon>
        <taxon>Fungi</taxon>
        <taxon>Dikarya</taxon>
        <taxon>Ascomycota</taxon>
        <taxon>Pezizomycotina</taxon>
        <taxon>Sordariomycetes</taxon>
        <taxon>Sordariomycetidae</taxon>
        <taxon>Sordariales</taxon>
        <taxon>Podosporaceae</taxon>
        <taxon>Cladorrhinum</taxon>
    </lineage>
</organism>
<name>A0AAV9HTT7_9PEZI</name>
<accession>A0AAV9HTT7</accession>
<feature type="region of interest" description="Disordered" evidence="1">
    <location>
        <begin position="486"/>
        <end position="660"/>
    </location>
</feature>
<proteinExistence type="predicted"/>
<feature type="compositionally biased region" description="Polar residues" evidence="1">
    <location>
        <begin position="567"/>
        <end position="586"/>
    </location>
</feature>
<feature type="compositionally biased region" description="Basic and acidic residues" evidence="1">
    <location>
        <begin position="490"/>
        <end position="506"/>
    </location>
</feature>
<dbReference type="PANTHER" id="PTHR37538:SF1">
    <property type="entry name" value="BTB DOMAIN-CONTAINING PROTEIN"/>
    <property type="match status" value="1"/>
</dbReference>
<feature type="compositionally biased region" description="Basic and acidic residues" evidence="1">
    <location>
        <begin position="336"/>
        <end position="361"/>
    </location>
</feature>
<keyword evidence="3" id="KW-1185">Reference proteome</keyword>
<feature type="compositionally biased region" description="Acidic residues" evidence="1">
    <location>
        <begin position="306"/>
        <end position="318"/>
    </location>
</feature>
<evidence type="ECO:0000313" key="3">
    <source>
        <dbReference type="Proteomes" id="UP001321749"/>
    </source>
</evidence>
<reference evidence="2" key="1">
    <citation type="journal article" date="2023" name="Mol. Phylogenet. Evol.">
        <title>Genome-scale phylogeny and comparative genomics of the fungal order Sordariales.</title>
        <authorList>
            <person name="Hensen N."/>
            <person name="Bonometti L."/>
            <person name="Westerberg I."/>
            <person name="Brannstrom I.O."/>
            <person name="Guillou S."/>
            <person name="Cros-Aarteil S."/>
            <person name="Calhoun S."/>
            <person name="Haridas S."/>
            <person name="Kuo A."/>
            <person name="Mondo S."/>
            <person name="Pangilinan J."/>
            <person name="Riley R."/>
            <person name="LaButti K."/>
            <person name="Andreopoulos B."/>
            <person name="Lipzen A."/>
            <person name="Chen C."/>
            <person name="Yan M."/>
            <person name="Daum C."/>
            <person name="Ng V."/>
            <person name="Clum A."/>
            <person name="Steindorff A."/>
            <person name="Ohm R.A."/>
            <person name="Martin F."/>
            <person name="Silar P."/>
            <person name="Natvig D.O."/>
            <person name="Lalanne C."/>
            <person name="Gautier V."/>
            <person name="Ament-Velasquez S.L."/>
            <person name="Kruys A."/>
            <person name="Hutchinson M.I."/>
            <person name="Powell A.J."/>
            <person name="Barry K."/>
            <person name="Miller A.N."/>
            <person name="Grigoriev I.V."/>
            <person name="Debuchy R."/>
            <person name="Gladieux P."/>
            <person name="Hiltunen Thoren M."/>
            <person name="Johannesson H."/>
        </authorList>
    </citation>
    <scope>NUCLEOTIDE SEQUENCE</scope>
    <source>
        <strain evidence="2">PSN324</strain>
    </source>
</reference>
<feature type="compositionally biased region" description="Basic residues" evidence="1">
    <location>
        <begin position="692"/>
        <end position="706"/>
    </location>
</feature>
<feature type="region of interest" description="Disordered" evidence="1">
    <location>
        <begin position="728"/>
        <end position="747"/>
    </location>
</feature>
<feature type="region of interest" description="Disordered" evidence="1">
    <location>
        <begin position="678"/>
        <end position="720"/>
    </location>
</feature>
<dbReference type="EMBL" id="MU864964">
    <property type="protein sequence ID" value="KAK4463033.1"/>
    <property type="molecule type" value="Genomic_DNA"/>
</dbReference>
<feature type="region of interest" description="Disordered" evidence="1">
    <location>
        <begin position="215"/>
        <end position="399"/>
    </location>
</feature>
<sequence>MARKRKSGASRVTVAMSPKDEIDSRPESSPYKSPTCTLPFASPLLIPQEVLLRSPKLHAAYEGNLPELSELSEDVGHVLVHYLHTGKYETLKPRSSDDAPAQTVELHASIQAYAAARTYELPELMKLAEAQIERFGEGLPLPTLLEVVRDAHPTLSDSDDWFMDFLRARIRPHLRDTKTMRDSDFFDRLSIILAPNRVLLRTVLELFCENIGRASPAPHHHQQREQQHRQAPQAEHSIGSSPETSRAGSPPPPNGAAADLLDLRSRSIVRDDSQSSPSRKRSSTVAPLDKNVTAEGTTEEPASLPVEEEGEEEEEEEEAQTKPVFDLDALLDEEPEQVKETEKQFEPLRLTETKPAPKAEAEAEATADSETVKREAPSSVSLPQKQRLRADSGKVLELDGPAETGEFKALPILEEAPAVHIPIPASMPALELSSIKRSVLRQADSGFWEATPSPASSSIAEIEGSPIMAESKMVSGVEGKAELEAVGVPEFKRDHAEEDAEIKAAEEGENAESSSIPIPESAQLIFSPKTEATQLPSHFDLPAEILESLPVANNEPETTENEKEKSVSPQVLTESSNEEAQTSAQPDISAPEAAGPEPVSVPAEQTAEDVDAPHADDASGPADTKEAEHEPRQPAEHAELASIPEQLEPVEPQPVAKQQKPIATANVEVIPAIHALQVAKPTSSSSSLHLGGLHRLRKSRSRRSHRGSTVSLSAPNTAPAVEPEIGTKEAPIPIPAPAPAQVSGSGGWKKKWLRYPVLFGRGT</sequence>
<feature type="compositionally biased region" description="Low complexity" evidence="1">
    <location>
        <begin position="644"/>
        <end position="655"/>
    </location>
</feature>
<dbReference type="AlphaFoldDB" id="A0AAV9HTT7"/>
<comment type="caution">
    <text evidence="2">The sequence shown here is derived from an EMBL/GenBank/DDBJ whole genome shotgun (WGS) entry which is preliminary data.</text>
</comment>
<protein>
    <submittedName>
        <fullName evidence="2">Uncharacterized protein</fullName>
    </submittedName>
</protein>
<feature type="compositionally biased region" description="Basic and acidic residues" evidence="1">
    <location>
        <begin position="261"/>
        <end position="273"/>
    </location>
</feature>
<dbReference type="Proteomes" id="UP001321749">
    <property type="component" value="Unassembled WGS sequence"/>
</dbReference>
<reference evidence="2" key="2">
    <citation type="submission" date="2023-06" db="EMBL/GenBank/DDBJ databases">
        <authorList>
            <consortium name="Lawrence Berkeley National Laboratory"/>
            <person name="Mondo S.J."/>
            <person name="Hensen N."/>
            <person name="Bonometti L."/>
            <person name="Westerberg I."/>
            <person name="Brannstrom I.O."/>
            <person name="Guillou S."/>
            <person name="Cros-Aarteil S."/>
            <person name="Calhoun S."/>
            <person name="Haridas S."/>
            <person name="Kuo A."/>
            <person name="Pangilinan J."/>
            <person name="Riley R."/>
            <person name="Labutti K."/>
            <person name="Andreopoulos B."/>
            <person name="Lipzen A."/>
            <person name="Chen C."/>
            <person name="Yanf M."/>
            <person name="Daum C."/>
            <person name="Ng V."/>
            <person name="Clum A."/>
            <person name="Steindorff A."/>
            <person name="Ohm R."/>
            <person name="Martin F."/>
            <person name="Silar P."/>
            <person name="Natvig D."/>
            <person name="Lalanne C."/>
            <person name="Gautier V."/>
            <person name="Ament-Velasquez S.L."/>
            <person name="Kruys A."/>
            <person name="Hutchinson M.I."/>
            <person name="Powell A.J."/>
            <person name="Barry K."/>
            <person name="Miller A.N."/>
            <person name="Grigoriev I.V."/>
            <person name="Debuchy R."/>
            <person name="Gladieux P."/>
            <person name="Thoren M.H."/>
            <person name="Johannesson H."/>
        </authorList>
    </citation>
    <scope>NUCLEOTIDE SEQUENCE</scope>
    <source>
        <strain evidence="2">PSN324</strain>
    </source>
</reference>
<gene>
    <name evidence="2" type="ORF">QBC42DRAFT_174526</name>
</gene>
<feature type="compositionally biased region" description="Basic and acidic residues" evidence="1">
    <location>
        <begin position="388"/>
        <end position="397"/>
    </location>
</feature>
<dbReference type="PANTHER" id="PTHR37538">
    <property type="entry name" value="BTB DOMAIN-CONTAINING PROTEIN"/>
    <property type="match status" value="1"/>
</dbReference>